<dbReference type="Proteomes" id="UP000007752">
    <property type="component" value="Chromosome 1"/>
</dbReference>
<dbReference type="PANTHER" id="PTHR45648:SF24">
    <property type="entry name" value="OS06G0257600 PROTEIN"/>
    <property type="match status" value="1"/>
</dbReference>
<reference evidence="2" key="1">
    <citation type="journal article" date="2005" name="PLoS Biol.">
        <title>The genomes of Oryza sativa: a history of duplications.</title>
        <authorList>
            <person name="Yu J."/>
            <person name="Wang J."/>
            <person name="Lin W."/>
            <person name="Li S."/>
            <person name="Li H."/>
            <person name="Zhou J."/>
            <person name="Ni P."/>
            <person name="Dong W."/>
            <person name="Hu S."/>
            <person name="Zeng C."/>
            <person name="Zhang J."/>
            <person name="Zhang Y."/>
            <person name="Li R."/>
            <person name="Xu Z."/>
            <person name="Li S."/>
            <person name="Li X."/>
            <person name="Zheng H."/>
            <person name="Cong L."/>
            <person name="Lin L."/>
            <person name="Yin J."/>
            <person name="Geng J."/>
            <person name="Li G."/>
            <person name="Shi J."/>
            <person name="Liu J."/>
            <person name="Lv H."/>
            <person name="Li J."/>
            <person name="Wang J."/>
            <person name="Deng Y."/>
            <person name="Ran L."/>
            <person name="Shi X."/>
            <person name="Wang X."/>
            <person name="Wu Q."/>
            <person name="Li C."/>
            <person name="Ren X."/>
            <person name="Wang J."/>
            <person name="Wang X."/>
            <person name="Li D."/>
            <person name="Liu D."/>
            <person name="Zhang X."/>
            <person name="Ji Z."/>
            <person name="Zhao W."/>
            <person name="Sun Y."/>
            <person name="Zhang Z."/>
            <person name="Bao J."/>
            <person name="Han Y."/>
            <person name="Dong L."/>
            <person name="Ji J."/>
            <person name="Chen P."/>
            <person name="Wu S."/>
            <person name="Liu J."/>
            <person name="Xiao Y."/>
            <person name="Bu D."/>
            <person name="Tan J."/>
            <person name="Yang L."/>
            <person name="Ye C."/>
            <person name="Zhang J."/>
            <person name="Xu J."/>
            <person name="Zhou Y."/>
            <person name="Yu Y."/>
            <person name="Zhang B."/>
            <person name="Zhuang S."/>
            <person name="Wei H."/>
            <person name="Liu B."/>
            <person name="Lei M."/>
            <person name="Yu H."/>
            <person name="Li Y."/>
            <person name="Xu H."/>
            <person name="Wei S."/>
            <person name="He X."/>
            <person name="Fang L."/>
            <person name="Zhang Z."/>
            <person name="Zhang Y."/>
            <person name="Huang X."/>
            <person name="Su Z."/>
            <person name="Tong W."/>
            <person name="Li J."/>
            <person name="Tong Z."/>
            <person name="Li S."/>
            <person name="Ye J."/>
            <person name="Wang L."/>
            <person name="Fang L."/>
            <person name="Lei T."/>
            <person name="Chen C."/>
            <person name="Chen H."/>
            <person name="Xu Z."/>
            <person name="Li H."/>
            <person name="Huang H."/>
            <person name="Zhang F."/>
            <person name="Xu H."/>
            <person name="Li N."/>
            <person name="Zhao C."/>
            <person name="Li S."/>
            <person name="Dong L."/>
            <person name="Huang Y."/>
            <person name="Li L."/>
            <person name="Xi Y."/>
            <person name="Qi Q."/>
            <person name="Li W."/>
            <person name="Zhang B."/>
            <person name="Hu W."/>
            <person name="Zhang Y."/>
            <person name="Tian X."/>
            <person name="Jiao Y."/>
            <person name="Liang X."/>
            <person name="Jin J."/>
            <person name="Gao L."/>
            <person name="Zheng W."/>
            <person name="Hao B."/>
            <person name="Liu S."/>
            <person name="Wang W."/>
            <person name="Yuan L."/>
            <person name="Cao M."/>
            <person name="McDermott J."/>
            <person name="Samudrala R."/>
            <person name="Wang J."/>
            <person name="Wong G.K."/>
            <person name="Yang H."/>
        </authorList>
    </citation>
    <scope>NUCLEOTIDE SEQUENCE [LARGE SCALE GENOMIC DNA]</scope>
</reference>
<dbReference type="InterPro" id="IPR051058">
    <property type="entry name" value="GDSL_Est/Lipase"/>
</dbReference>
<dbReference type="GO" id="GO:0016787">
    <property type="term" value="F:hydrolase activity"/>
    <property type="evidence" value="ECO:0007669"/>
    <property type="project" value="UniProtKB-KW"/>
</dbReference>
<evidence type="ECO:0000313" key="2">
    <source>
        <dbReference type="EMBL" id="EEE54201.1"/>
    </source>
</evidence>
<dbReference type="EMBL" id="CM000138">
    <property type="protein sequence ID" value="EEE54201.1"/>
    <property type="molecule type" value="Genomic_DNA"/>
</dbReference>
<organism evidence="2">
    <name type="scientific">Oryza sativa subsp. japonica</name>
    <name type="common">Rice</name>
    <dbReference type="NCBI Taxonomy" id="39947"/>
    <lineage>
        <taxon>Eukaryota</taxon>
        <taxon>Viridiplantae</taxon>
        <taxon>Streptophyta</taxon>
        <taxon>Embryophyta</taxon>
        <taxon>Tracheophyta</taxon>
        <taxon>Spermatophyta</taxon>
        <taxon>Magnoliopsida</taxon>
        <taxon>Liliopsida</taxon>
        <taxon>Poales</taxon>
        <taxon>Poaceae</taxon>
        <taxon>BOP clade</taxon>
        <taxon>Oryzoideae</taxon>
        <taxon>Oryzeae</taxon>
        <taxon>Oryzinae</taxon>
        <taxon>Oryza</taxon>
        <taxon>Oryza sativa</taxon>
    </lineage>
</organism>
<keyword evidence="1" id="KW-0378">Hydrolase</keyword>
<dbReference type="InterPro" id="IPR036514">
    <property type="entry name" value="SGNH_hydro_sf"/>
</dbReference>
<dbReference type="Gene3D" id="3.40.50.1110">
    <property type="entry name" value="SGNH hydrolase"/>
    <property type="match status" value="1"/>
</dbReference>
<reference evidence="2" key="2">
    <citation type="submission" date="2008-12" db="EMBL/GenBank/DDBJ databases">
        <title>Improved gene annotation of the rice (Oryza sativa) genomes.</title>
        <authorList>
            <person name="Wang J."/>
            <person name="Li R."/>
            <person name="Fan W."/>
            <person name="Huang Q."/>
            <person name="Zhang J."/>
            <person name="Zhou Y."/>
            <person name="Hu Y."/>
            <person name="Zi S."/>
            <person name="Li J."/>
            <person name="Ni P."/>
            <person name="Zheng H."/>
            <person name="Zhang Y."/>
            <person name="Zhao M."/>
            <person name="Hao Q."/>
            <person name="McDermott J."/>
            <person name="Samudrala R."/>
            <person name="Kristiansen K."/>
            <person name="Wong G.K.-S."/>
        </authorList>
    </citation>
    <scope>NUCLEOTIDE SEQUENCE</scope>
</reference>
<evidence type="ECO:0000256" key="1">
    <source>
        <dbReference type="ARBA" id="ARBA00022801"/>
    </source>
</evidence>
<gene>
    <name evidence="2" type="ORF">OsJ_01041</name>
</gene>
<proteinExistence type="predicted"/>
<dbReference type="PANTHER" id="PTHR45648">
    <property type="entry name" value="GDSL LIPASE/ACYLHYDROLASE FAMILY PROTEIN (AFU_ORTHOLOGUE AFUA_4G14700)"/>
    <property type="match status" value="1"/>
</dbReference>
<dbReference type="AlphaFoldDB" id="B9EUL0"/>
<protein>
    <submittedName>
        <fullName evidence="2">Uncharacterized protein</fullName>
    </submittedName>
</protein>
<accession>B9EUL0</accession>
<name>B9EUL0_ORYSJ</name>
<sequence length="148" mass="15914">MARSGKKLHRRSSTWGVSLIAGGGEHHSTASSVAVTATECGCLDDVNGYAVQFNAAAKNLLEWLNAKLPGASISLADCYSIVMELIEHPQKYGLKLVTFNAAAKNLLEWLNAKLPGASISLADCYSIVMELIEHPQKYGLKLVTVQVN</sequence>